<sequence length="221" mass="25317">MKSHVDDFVLDPSVAVVYDMEFYSEGIYCHPHLDDSLLEFLRRTIGIMNRVWIRYENSSPLGSVAKLLERINFGKMEMQFIGTITDDGVEYLLKIIGNEKVEQLLLTVGKTTLTNPVEDLLNLSSRVRALFIQQESADARGAFLFGLKDADWATIILDMFTRKVYVIKIHTCYHYLSKECANLLRQPLPFHNKKVYFYSSCNAFDDGFEDTSNGYTIIGLS</sequence>
<evidence type="ECO:0008006" key="3">
    <source>
        <dbReference type="Google" id="ProtNLM"/>
    </source>
</evidence>
<organism evidence="1 2">
    <name type="scientific">Pristionchus entomophagus</name>
    <dbReference type="NCBI Taxonomy" id="358040"/>
    <lineage>
        <taxon>Eukaryota</taxon>
        <taxon>Metazoa</taxon>
        <taxon>Ecdysozoa</taxon>
        <taxon>Nematoda</taxon>
        <taxon>Chromadorea</taxon>
        <taxon>Rhabditida</taxon>
        <taxon>Rhabditina</taxon>
        <taxon>Diplogasteromorpha</taxon>
        <taxon>Diplogasteroidea</taxon>
        <taxon>Neodiplogasteridae</taxon>
        <taxon>Pristionchus</taxon>
    </lineage>
</organism>
<proteinExistence type="predicted"/>
<dbReference type="AlphaFoldDB" id="A0AAV5TSA6"/>
<protein>
    <recommendedName>
        <fullName evidence="3">NYN domain-containing protein</fullName>
    </recommendedName>
</protein>
<gene>
    <name evidence="1" type="ORF">PENTCL1PPCAC_19509</name>
</gene>
<reference evidence="1" key="1">
    <citation type="submission" date="2023-10" db="EMBL/GenBank/DDBJ databases">
        <title>Genome assembly of Pristionchus species.</title>
        <authorList>
            <person name="Yoshida K."/>
            <person name="Sommer R.J."/>
        </authorList>
    </citation>
    <scope>NUCLEOTIDE SEQUENCE</scope>
    <source>
        <strain evidence="1">RS0144</strain>
    </source>
</reference>
<dbReference type="Proteomes" id="UP001432027">
    <property type="component" value="Unassembled WGS sequence"/>
</dbReference>
<name>A0AAV5TSA6_9BILA</name>
<dbReference type="EMBL" id="BTSX01000004">
    <property type="protein sequence ID" value="GMS97334.1"/>
    <property type="molecule type" value="Genomic_DNA"/>
</dbReference>
<comment type="caution">
    <text evidence="1">The sequence shown here is derived from an EMBL/GenBank/DDBJ whole genome shotgun (WGS) entry which is preliminary data.</text>
</comment>
<accession>A0AAV5TSA6</accession>
<keyword evidence="2" id="KW-1185">Reference proteome</keyword>
<evidence type="ECO:0000313" key="1">
    <source>
        <dbReference type="EMBL" id="GMS97334.1"/>
    </source>
</evidence>
<evidence type="ECO:0000313" key="2">
    <source>
        <dbReference type="Proteomes" id="UP001432027"/>
    </source>
</evidence>